<feature type="domain" description="Thioredoxin" evidence="6">
    <location>
        <begin position="236"/>
        <end position="375"/>
    </location>
</feature>
<dbReference type="PROSITE" id="PS00194">
    <property type="entry name" value="THIOREDOXIN_1"/>
    <property type="match status" value="1"/>
</dbReference>
<keyword evidence="2" id="KW-0201">Cytochrome c-type biogenesis</keyword>
<dbReference type="GO" id="GO:0016491">
    <property type="term" value="F:oxidoreductase activity"/>
    <property type="evidence" value="ECO:0007669"/>
    <property type="project" value="InterPro"/>
</dbReference>
<dbReference type="STRING" id="393003.SAMN05660461_5001"/>
<dbReference type="RefSeq" id="WP_079472262.1">
    <property type="nucleotide sequence ID" value="NZ_FUZZ01000004.1"/>
</dbReference>
<feature type="signal peptide" evidence="5">
    <location>
        <begin position="1"/>
        <end position="18"/>
    </location>
</feature>
<evidence type="ECO:0000313" key="7">
    <source>
        <dbReference type="EMBL" id="SKD09120.1"/>
    </source>
</evidence>
<dbReference type="GO" id="GO:0017004">
    <property type="term" value="P:cytochrome complex assembly"/>
    <property type="evidence" value="ECO:0007669"/>
    <property type="project" value="UniProtKB-KW"/>
</dbReference>
<keyword evidence="5" id="KW-0732">Signal</keyword>
<dbReference type="InterPro" id="IPR036249">
    <property type="entry name" value="Thioredoxin-like_sf"/>
</dbReference>
<proteinExistence type="predicted"/>
<dbReference type="Proteomes" id="UP000190166">
    <property type="component" value="Unassembled WGS sequence"/>
</dbReference>
<dbReference type="PANTHER" id="PTHR42852">
    <property type="entry name" value="THIOL:DISULFIDE INTERCHANGE PROTEIN DSBE"/>
    <property type="match status" value="1"/>
</dbReference>
<dbReference type="Pfam" id="PF14289">
    <property type="entry name" value="DUF4369"/>
    <property type="match status" value="1"/>
</dbReference>
<dbReference type="InterPro" id="IPR025380">
    <property type="entry name" value="DUF4369"/>
</dbReference>
<keyword evidence="8" id="KW-1185">Reference proteome</keyword>
<sequence>MKKMLILAAILAPGWMFAQSGKYTLTIKLHTSTTPAKAYLVKNYGWNNQQVLDSAAFNKGAFRFSGQLEEPVNVHVLIDHTGKDFTTWKKTADVNDCYLEKGVIEITGTDSVTNAKITGGPVNSDYQRYKHTVLHRMEQMSKDVDAASDQQKKDPGFMDSVMKQYQVVAKQTDSMKYVFIRQNPASYISLVTLIEVAGNDVDVPRIKPVFKRLSPAVRNTKTGKQFAKTLYDLGPLSIGAIAPDFIQNDVNGKPVKLSDSRGKYVLLDFWASWCGPCRAENPNVLKAYQAFNQKGFTIVGVSLDTNKDAWLGAVAKDALPWQQLSDLKGWKNEAGKLYQVKAIPQNFLLDPKGRIIAKNLRGEALHEKLTEILHK</sequence>
<keyword evidence="4" id="KW-0676">Redox-active center</keyword>
<protein>
    <submittedName>
        <fullName evidence="7">Peroxiredoxin</fullName>
    </submittedName>
</protein>
<dbReference type="InterPro" id="IPR017937">
    <property type="entry name" value="Thioredoxin_CS"/>
</dbReference>
<dbReference type="GO" id="GO:0030313">
    <property type="term" value="C:cell envelope"/>
    <property type="evidence" value="ECO:0007669"/>
    <property type="project" value="UniProtKB-SubCell"/>
</dbReference>
<reference evidence="7 8" key="1">
    <citation type="submission" date="2017-02" db="EMBL/GenBank/DDBJ databases">
        <authorList>
            <person name="Peterson S.W."/>
        </authorList>
    </citation>
    <scope>NUCLEOTIDE SEQUENCE [LARGE SCALE GENOMIC DNA]</scope>
    <source>
        <strain evidence="7 8">DSM 18108</strain>
    </source>
</reference>
<gene>
    <name evidence="7" type="ORF">SAMN05660461_5001</name>
</gene>
<dbReference type="InterPro" id="IPR050553">
    <property type="entry name" value="Thioredoxin_ResA/DsbE_sf"/>
</dbReference>
<keyword evidence="3" id="KW-1015">Disulfide bond</keyword>
<dbReference type="InterPro" id="IPR013766">
    <property type="entry name" value="Thioredoxin_domain"/>
</dbReference>
<dbReference type="PROSITE" id="PS51352">
    <property type="entry name" value="THIOREDOXIN_2"/>
    <property type="match status" value="1"/>
</dbReference>
<evidence type="ECO:0000259" key="6">
    <source>
        <dbReference type="PROSITE" id="PS51352"/>
    </source>
</evidence>
<name>A0A1T5P8Q0_9BACT</name>
<comment type="subcellular location">
    <subcellularLocation>
        <location evidence="1">Cell envelope</location>
    </subcellularLocation>
</comment>
<dbReference type="CDD" id="cd02966">
    <property type="entry name" value="TlpA_like_family"/>
    <property type="match status" value="1"/>
</dbReference>
<dbReference type="Pfam" id="PF00578">
    <property type="entry name" value="AhpC-TSA"/>
    <property type="match status" value="1"/>
</dbReference>
<dbReference type="AlphaFoldDB" id="A0A1T5P8Q0"/>
<evidence type="ECO:0000256" key="3">
    <source>
        <dbReference type="ARBA" id="ARBA00023157"/>
    </source>
</evidence>
<dbReference type="PANTHER" id="PTHR42852:SF6">
    <property type="entry name" value="THIOL:DISULFIDE INTERCHANGE PROTEIN DSBE"/>
    <property type="match status" value="1"/>
</dbReference>
<evidence type="ECO:0000256" key="4">
    <source>
        <dbReference type="ARBA" id="ARBA00023284"/>
    </source>
</evidence>
<dbReference type="SUPFAM" id="SSF52833">
    <property type="entry name" value="Thioredoxin-like"/>
    <property type="match status" value="1"/>
</dbReference>
<evidence type="ECO:0000313" key="8">
    <source>
        <dbReference type="Proteomes" id="UP000190166"/>
    </source>
</evidence>
<evidence type="ECO:0000256" key="5">
    <source>
        <dbReference type="SAM" id="SignalP"/>
    </source>
</evidence>
<dbReference type="GO" id="GO:0016209">
    <property type="term" value="F:antioxidant activity"/>
    <property type="evidence" value="ECO:0007669"/>
    <property type="project" value="InterPro"/>
</dbReference>
<evidence type="ECO:0000256" key="1">
    <source>
        <dbReference type="ARBA" id="ARBA00004196"/>
    </source>
</evidence>
<dbReference type="EMBL" id="FUZZ01000004">
    <property type="protein sequence ID" value="SKD09120.1"/>
    <property type="molecule type" value="Genomic_DNA"/>
</dbReference>
<feature type="chain" id="PRO_5010552298" evidence="5">
    <location>
        <begin position="19"/>
        <end position="375"/>
    </location>
</feature>
<accession>A0A1T5P8Q0</accession>
<dbReference type="Gene3D" id="3.40.30.10">
    <property type="entry name" value="Glutaredoxin"/>
    <property type="match status" value="1"/>
</dbReference>
<dbReference type="InterPro" id="IPR000866">
    <property type="entry name" value="AhpC/TSA"/>
</dbReference>
<evidence type="ECO:0000256" key="2">
    <source>
        <dbReference type="ARBA" id="ARBA00022748"/>
    </source>
</evidence>
<organism evidence="7 8">
    <name type="scientific">Chitinophaga ginsengisegetis</name>
    <dbReference type="NCBI Taxonomy" id="393003"/>
    <lineage>
        <taxon>Bacteria</taxon>
        <taxon>Pseudomonadati</taxon>
        <taxon>Bacteroidota</taxon>
        <taxon>Chitinophagia</taxon>
        <taxon>Chitinophagales</taxon>
        <taxon>Chitinophagaceae</taxon>
        <taxon>Chitinophaga</taxon>
    </lineage>
</organism>